<comment type="caution">
    <text evidence="2">The sequence shown here is derived from an EMBL/GenBank/DDBJ whole genome shotgun (WGS) entry which is preliminary data.</text>
</comment>
<feature type="domain" description="EAL" evidence="1">
    <location>
        <begin position="399"/>
        <end position="648"/>
    </location>
</feature>
<dbReference type="PROSITE" id="PS50883">
    <property type="entry name" value="EAL"/>
    <property type="match status" value="1"/>
</dbReference>
<organism evidence="2 3">
    <name type="scientific">Povalibacter uvarum</name>
    <dbReference type="NCBI Taxonomy" id="732238"/>
    <lineage>
        <taxon>Bacteria</taxon>
        <taxon>Pseudomonadati</taxon>
        <taxon>Pseudomonadota</taxon>
        <taxon>Gammaproteobacteria</taxon>
        <taxon>Steroidobacterales</taxon>
        <taxon>Steroidobacteraceae</taxon>
        <taxon>Povalibacter</taxon>
    </lineage>
</organism>
<dbReference type="SUPFAM" id="SSF141868">
    <property type="entry name" value="EAL domain-like"/>
    <property type="match status" value="1"/>
</dbReference>
<dbReference type="SMART" id="SM00052">
    <property type="entry name" value="EAL"/>
    <property type="match status" value="1"/>
</dbReference>
<dbReference type="InterPro" id="IPR050706">
    <property type="entry name" value="Cyclic-di-GMP_PDE-like"/>
</dbReference>
<gene>
    <name evidence="2" type="ORF">HNQ60_003739</name>
</gene>
<dbReference type="Pfam" id="PF00563">
    <property type="entry name" value="EAL"/>
    <property type="match status" value="1"/>
</dbReference>
<evidence type="ECO:0000259" key="1">
    <source>
        <dbReference type="PROSITE" id="PS50883"/>
    </source>
</evidence>
<dbReference type="InterPro" id="IPR035919">
    <property type="entry name" value="EAL_sf"/>
</dbReference>
<dbReference type="Proteomes" id="UP000588068">
    <property type="component" value="Unassembled WGS sequence"/>
</dbReference>
<dbReference type="Gene3D" id="3.20.20.450">
    <property type="entry name" value="EAL domain"/>
    <property type="match status" value="1"/>
</dbReference>
<protein>
    <submittedName>
        <fullName evidence="2">EAL domain-containing protein (Putative c-di-GMP-specific phosphodiesterase class I)</fullName>
    </submittedName>
</protein>
<dbReference type="CDD" id="cd01948">
    <property type="entry name" value="EAL"/>
    <property type="match status" value="1"/>
</dbReference>
<keyword evidence="3" id="KW-1185">Reference proteome</keyword>
<dbReference type="AlphaFoldDB" id="A0A841HS51"/>
<sequence length="648" mass="68964">MSSVLKTPAGSAGISELPFASYAQIIRMLVPPAERISFYDVRGNALWINDGVDEPEFRMHVELVIARARQSTAPHGPTLAFDHDDSAHVFPVRNNAGAVVGAVGIACRNLANGARYRSAEAVERIIAPVMNILGHAWPVTAESAPMASAPREAAGTRQAAVAASQLQASMPVPALLRKTLSVATDLIDCAFGGVILPDRPFTLSLGVSPDESDLAITAAIDNVREHVLKWMKVRNEPLVANSAGRGQLPHKLLVVPLRDASKRPVALLMLFRSAKARDFAGVDVDELTQLAARIPTEALAALAPPEPPVIASVVKLPPAAPAVAAPPVVKPQAAPVAKPQVAQKPAVPLPPARPSVAAQPAAMAPKPAPAPVKPAAPRVTVADAPRIVVPTTASAATNTISMDERVRSALREGSFDLYAQRIAPMGNTPESPRFEVLVRMRDAGKLHGPTSFFAAAESSRLLPDLDCWVIGELLRTLRKRAVTVRASSLEFSINLAGQSLATDQFAEFIVAEVCRTAIPAGLLVFEISERTALEHEDEMGLLSARLRDVGCRIALDNCRSGLGTLDPANRWPVSRVKIDGSLIRNIGVSSRSESQVRAVAQLAADRGIETVAECVENERIHEKLLNMGIDFAQGFHFAKPQPLSTLFG</sequence>
<dbReference type="PANTHER" id="PTHR33121:SF23">
    <property type="entry name" value="CYCLIC DI-GMP PHOSPHODIESTERASE PDEB"/>
    <property type="match status" value="1"/>
</dbReference>
<dbReference type="RefSeq" id="WP_184334247.1">
    <property type="nucleotide sequence ID" value="NZ_JACHHZ010000004.1"/>
</dbReference>
<dbReference type="PANTHER" id="PTHR33121">
    <property type="entry name" value="CYCLIC DI-GMP PHOSPHODIESTERASE PDEF"/>
    <property type="match status" value="1"/>
</dbReference>
<name>A0A841HS51_9GAMM</name>
<dbReference type="EMBL" id="JACHHZ010000004">
    <property type="protein sequence ID" value="MBB6094852.1"/>
    <property type="molecule type" value="Genomic_DNA"/>
</dbReference>
<dbReference type="SUPFAM" id="SSF55781">
    <property type="entry name" value="GAF domain-like"/>
    <property type="match status" value="1"/>
</dbReference>
<reference evidence="2 3" key="1">
    <citation type="submission" date="2020-08" db="EMBL/GenBank/DDBJ databases">
        <title>Genomic Encyclopedia of Type Strains, Phase IV (KMG-IV): sequencing the most valuable type-strain genomes for metagenomic binning, comparative biology and taxonomic classification.</title>
        <authorList>
            <person name="Goeker M."/>
        </authorList>
    </citation>
    <scope>NUCLEOTIDE SEQUENCE [LARGE SCALE GENOMIC DNA]</scope>
    <source>
        <strain evidence="2 3">DSM 26723</strain>
    </source>
</reference>
<dbReference type="GO" id="GO:0071111">
    <property type="term" value="F:cyclic-guanylate-specific phosphodiesterase activity"/>
    <property type="evidence" value="ECO:0007669"/>
    <property type="project" value="InterPro"/>
</dbReference>
<proteinExistence type="predicted"/>
<dbReference type="InterPro" id="IPR001633">
    <property type="entry name" value="EAL_dom"/>
</dbReference>
<accession>A0A841HS51</accession>
<evidence type="ECO:0000313" key="2">
    <source>
        <dbReference type="EMBL" id="MBB6094852.1"/>
    </source>
</evidence>
<evidence type="ECO:0000313" key="3">
    <source>
        <dbReference type="Proteomes" id="UP000588068"/>
    </source>
</evidence>